<sequence>MNIRAITPNEYPLLDDFLYDAIFIPEGVTPPDRNITQLPELQKYIAHFGTQKDDYCLVAEEDGALVGAVWARIIDDYGHVDDDTPSFSISVKAPYRQRGIGTALMQAMLNLLKTEGYKQVSLSVQKANYARKMYLKLGFEIVKTNEEDEIMVYKL</sequence>
<dbReference type="AlphaFoldDB" id="E4MRD3"/>
<dbReference type="RefSeq" id="WP_002672906.1">
    <property type="nucleotide sequence ID" value="NZ_GL573160.1"/>
</dbReference>
<keyword evidence="2" id="KW-0012">Acyltransferase</keyword>
<evidence type="ECO:0000313" key="5">
    <source>
        <dbReference type="Proteomes" id="UP000005391"/>
    </source>
</evidence>
<dbReference type="PROSITE" id="PS51186">
    <property type="entry name" value="GNAT"/>
    <property type="match status" value="1"/>
</dbReference>
<dbReference type="InterPro" id="IPR016181">
    <property type="entry name" value="Acyl_CoA_acyltransferase"/>
</dbReference>
<dbReference type="Proteomes" id="UP000005391">
    <property type="component" value="Unassembled WGS sequence"/>
</dbReference>
<evidence type="ECO:0000256" key="2">
    <source>
        <dbReference type="ARBA" id="ARBA00023315"/>
    </source>
</evidence>
<protein>
    <submittedName>
        <fullName evidence="4">Acetyltransferase, GNAT family</fullName>
    </submittedName>
</protein>
<gene>
    <name evidence="4" type="ORF">HMPREF1977_0997</name>
</gene>
<dbReference type="InterPro" id="IPR051556">
    <property type="entry name" value="N-term/lysine_N-AcTrnsfr"/>
</dbReference>
<dbReference type="InterPro" id="IPR000182">
    <property type="entry name" value="GNAT_dom"/>
</dbReference>
<dbReference type="PANTHER" id="PTHR42919:SF8">
    <property type="entry name" value="N-ALPHA-ACETYLTRANSFERASE 50"/>
    <property type="match status" value="1"/>
</dbReference>
<comment type="caution">
    <text evidence="4">The sequence shown here is derived from an EMBL/GenBank/DDBJ whole genome shotgun (WGS) entry which is preliminary data.</text>
</comment>
<dbReference type="HOGENOM" id="CLU_107134_0_0_10"/>
<dbReference type="GO" id="GO:0016747">
    <property type="term" value="F:acyltransferase activity, transferring groups other than amino-acyl groups"/>
    <property type="evidence" value="ECO:0007669"/>
    <property type="project" value="InterPro"/>
</dbReference>
<name>E4MRD3_CAPOC</name>
<dbReference type="CDD" id="cd04301">
    <property type="entry name" value="NAT_SF"/>
    <property type="match status" value="1"/>
</dbReference>
<keyword evidence="1 4" id="KW-0808">Transferase</keyword>
<dbReference type="eggNOG" id="COG0456">
    <property type="taxonomic scope" value="Bacteria"/>
</dbReference>
<accession>E4MRD3</accession>
<dbReference type="EMBL" id="AEOH01000026">
    <property type="protein sequence ID" value="EFS97754.1"/>
    <property type="molecule type" value="Genomic_DNA"/>
</dbReference>
<evidence type="ECO:0000256" key="1">
    <source>
        <dbReference type="ARBA" id="ARBA00022679"/>
    </source>
</evidence>
<dbReference type="PANTHER" id="PTHR42919">
    <property type="entry name" value="N-ALPHA-ACETYLTRANSFERASE"/>
    <property type="match status" value="1"/>
</dbReference>
<reference evidence="4 5" key="1">
    <citation type="submission" date="2010-10" db="EMBL/GenBank/DDBJ databases">
        <authorList>
            <person name="Muzny D."/>
            <person name="Qin X."/>
            <person name="Deng J."/>
            <person name="Jiang H."/>
            <person name="Liu Y."/>
            <person name="Qu J."/>
            <person name="Song X.-Z."/>
            <person name="Zhang L."/>
            <person name="Thornton R."/>
            <person name="Coyle M."/>
            <person name="Francisco L."/>
            <person name="Jackson L."/>
            <person name="Javaid M."/>
            <person name="Korchina V."/>
            <person name="Kovar C."/>
            <person name="Mata R."/>
            <person name="Mathew T."/>
            <person name="Ngo R."/>
            <person name="Nguyen L."/>
            <person name="Nguyen N."/>
            <person name="Okwuonu G."/>
            <person name="Ongeri F."/>
            <person name="Pham C."/>
            <person name="Simmons D."/>
            <person name="Wilczek-Boney K."/>
            <person name="Hale W."/>
            <person name="Jakkamsetti A."/>
            <person name="Pham P."/>
            <person name="Ruth R."/>
            <person name="San Lucas F."/>
            <person name="Warren J."/>
            <person name="Zhang J."/>
            <person name="Zhao Z."/>
            <person name="Zhou C."/>
            <person name="Zhu D."/>
            <person name="Lee S."/>
            <person name="Bess C."/>
            <person name="Blankenburg K."/>
            <person name="Forbes L."/>
            <person name="Fu Q."/>
            <person name="Gubbala S."/>
            <person name="Hirani K."/>
            <person name="Jayaseelan J.C."/>
            <person name="Lara F."/>
            <person name="Munidasa M."/>
            <person name="Palculict T."/>
            <person name="Patil S."/>
            <person name="Pu L.-L."/>
            <person name="Saada N."/>
            <person name="Tang L."/>
            <person name="Weissenberger G."/>
            <person name="Zhu Y."/>
            <person name="Hemphill L."/>
            <person name="Shang Y."/>
            <person name="Youmans B."/>
            <person name="Ayvaz T."/>
            <person name="Ross M."/>
            <person name="Santibanez J."/>
            <person name="Aqrawi P."/>
            <person name="Gross S."/>
            <person name="Joshi V."/>
            <person name="Fowler G."/>
            <person name="Nazareth L."/>
            <person name="Reid J."/>
            <person name="Worley K."/>
            <person name="Petrosino J."/>
            <person name="Highlander S."/>
            <person name="Gibbs R."/>
        </authorList>
    </citation>
    <scope>NUCLEOTIDE SEQUENCE [LARGE SCALE GENOMIC DNA]</scope>
    <source>
        <strain evidence="4 5">F0287</strain>
    </source>
</reference>
<dbReference type="SUPFAM" id="SSF55729">
    <property type="entry name" value="Acyl-CoA N-acyltransferases (Nat)"/>
    <property type="match status" value="1"/>
</dbReference>
<organism evidence="4 5">
    <name type="scientific">Capnocytophaga ochracea F0287</name>
    <dbReference type="NCBI Taxonomy" id="873517"/>
    <lineage>
        <taxon>Bacteria</taxon>
        <taxon>Pseudomonadati</taxon>
        <taxon>Bacteroidota</taxon>
        <taxon>Flavobacteriia</taxon>
        <taxon>Flavobacteriales</taxon>
        <taxon>Flavobacteriaceae</taxon>
        <taxon>Capnocytophaga</taxon>
    </lineage>
</organism>
<evidence type="ECO:0000313" key="4">
    <source>
        <dbReference type="EMBL" id="EFS97754.1"/>
    </source>
</evidence>
<dbReference type="Pfam" id="PF00583">
    <property type="entry name" value="Acetyltransf_1"/>
    <property type="match status" value="1"/>
</dbReference>
<dbReference type="Gene3D" id="3.40.630.30">
    <property type="match status" value="1"/>
</dbReference>
<proteinExistence type="predicted"/>
<feature type="domain" description="N-acetyltransferase" evidence="3">
    <location>
        <begin position="1"/>
        <end position="155"/>
    </location>
</feature>
<evidence type="ECO:0000259" key="3">
    <source>
        <dbReference type="PROSITE" id="PS51186"/>
    </source>
</evidence>